<keyword evidence="2" id="KW-1185">Reference proteome</keyword>
<organism evidence="1 2">
    <name type="scientific">Caerostris extrusa</name>
    <name type="common">Bark spider</name>
    <name type="synonym">Caerostris bankana</name>
    <dbReference type="NCBI Taxonomy" id="172846"/>
    <lineage>
        <taxon>Eukaryota</taxon>
        <taxon>Metazoa</taxon>
        <taxon>Ecdysozoa</taxon>
        <taxon>Arthropoda</taxon>
        <taxon>Chelicerata</taxon>
        <taxon>Arachnida</taxon>
        <taxon>Araneae</taxon>
        <taxon>Araneomorphae</taxon>
        <taxon>Entelegynae</taxon>
        <taxon>Araneoidea</taxon>
        <taxon>Araneidae</taxon>
        <taxon>Caerostris</taxon>
    </lineage>
</organism>
<dbReference type="AlphaFoldDB" id="A0AAV4VHU9"/>
<gene>
    <name evidence="1" type="ORF">CEXT_803091</name>
</gene>
<reference evidence="1 2" key="1">
    <citation type="submission" date="2021-06" db="EMBL/GenBank/DDBJ databases">
        <title>Caerostris extrusa draft genome.</title>
        <authorList>
            <person name="Kono N."/>
            <person name="Arakawa K."/>
        </authorList>
    </citation>
    <scope>NUCLEOTIDE SEQUENCE [LARGE SCALE GENOMIC DNA]</scope>
</reference>
<evidence type="ECO:0000313" key="2">
    <source>
        <dbReference type="Proteomes" id="UP001054945"/>
    </source>
</evidence>
<dbReference type="Proteomes" id="UP001054945">
    <property type="component" value="Unassembled WGS sequence"/>
</dbReference>
<comment type="caution">
    <text evidence="1">The sequence shown here is derived from an EMBL/GenBank/DDBJ whole genome shotgun (WGS) entry which is preliminary data.</text>
</comment>
<evidence type="ECO:0000313" key="1">
    <source>
        <dbReference type="EMBL" id="GIY69545.1"/>
    </source>
</evidence>
<protein>
    <submittedName>
        <fullName evidence="1">Uncharacterized protein</fullName>
    </submittedName>
</protein>
<name>A0AAV4VHU9_CAEEX</name>
<dbReference type="EMBL" id="BPLR01014549">
    <property type="protein sequence ID" value="GIY69545.1"/>
    <property type="molecule type" value="Genomic_DNA"/>
</dbReference>
<sequence length="112" mass="12600">MLDFIAERVAIGKTKVWEQKCETNGSVKSVGRNVVSLSSRKYDENTKIPEGLEILLAKENTNYTEAIQMYASPIQPDIILLENDPSKNCQVEYSQQPPYSISIELLKLYAGC</sequence>
<proteinExistence type="predicted"/>
<accession>A0AAV4VHU9</accession>